<feature type="non-terminal residue" evidence="2">
    <location>
        <position position="1"/>
    </location>
</feature>
<dbReference type="GO" id="GO:0004623">
    <property type="term" value="F:phospholipase A2 activity"/>
    <property type="evidence" value="ECO:0007669"/>
    <property type="project" value="InterPro"/>
</dbReference>
<evidence type="ECO:0000313" key="3">
    <source>
        <dbReference type="Proteomes" id="UP000587472"/>
    </source>
</evidence>
<comment type="caution">
    <text evidence="2">The sequence shown here is derived from an EMBL/GenBank/DDBJ whole genome shotgun (WGS) entry which is preliminary data.</text>
</comment>
<reference evidence="2 3" key="1">
    <citation type="submission" date="2019-09" db="EMBL/GenBank/DDBJ databases">
        <title>Bird 10,000 Genomes (B10K) Project - Family phase.</title>
        <authorList>
            <person name="Zhang G."/>
        </authorList>
    </citation>
    <scope>NUCLEOTIDE SEQUENCE [LARGE SCALE GENOMIC DNA]</scope>
    <source>
        <strain evidence="2">B10K-DU-001-60</strain>
        <tissue evidence="2">Muscle</tissue>
    </source>
</reference>
<dbReference type="InterPro" id="IPR036444">
    <property type="entry name" value="PLipase_A2_dom_sf"/>
</dbReference>
<feature type="non-terminal residue" evidence="2">
    <location>
        <position position="135"/>
    </location>
</feature>
<evidence type="ECO:0000259" key="1">
    <source>
        <dbReference type="Pfam" id="PF05826"/>
    </source>
</evidence>
<dbReference type="Pfam" id="PF05826">
    <property type="entry name" value="Phospholip_A2_2"/>
    <property type="match status" value="1"/>
</dbReference>
<feature type="domain" description="Phospholipase A2-like central" evidence="1">
    <location>
        <begin position="8"/>
        <end position="74"/>
    </location>
</feature>
<dbReference type="EMBL" id="VWZZ01007894">
    <property type="protein sequence ID" value="NXJ02030.1"/>
    <property type="molecule type" value="Genomic_DNA"/>
</dbReference>
<organism evidence="2 3">
    <name type="scientific">Psophia crepitans</name>
    <name type="common">common trumpeter</name>
    <dbReference type="NCBI Taxonomy" id="54359"/>
    <lineage>
        <taxon>Eukaryota</taxon>
        <taxon>Metazoa</taxon>
        <taxon>Chordata</taxon>
        <taxon>Craniata</taxon>
        <taxon>Vertebrata</taxon>
        <taxon>Euteleostomi</taxon>
        <taxon>Archelosauria</taxon>
        <taxon>Archosauria</taxon>
        <taxon>Dinosauria</taxon>
        <taxon>Saurischia</taxon>
        <taxon>Theropoda</taxon>
        <taxon>Coelurosauria</taxon>
        <taxon>Aves</taxon>
        <taxon>Neognathae</taxon>
        <taxon>Neoaves</taxon>
        <taxon>Gruiformes</taxon>
        <taxon>Psophiidae</taxon>
        <taxon>Psophia</taxon>
    </lineage>
</organism>
<dbReference type="GO" id="GO:0006644">
    <property type="term" value="P:phospholipid metabolic process"/>
    <property type="evidence" value="ECO:0007669"/>
    <property type="project" value="InterPro"/>
</dbReference>
<protein>
    <submittedName>
        <fullName evidence="2">PA2G3 phospholipase</fullName>
    </submittedName>
</protein>
<sequence>SGPGRVCRCYKRLEKCEHRIAPREAKYGLHNADPWTFFHCNCTRRLARCLRRVRNLSDAEAAVLAKHVTTDCFVLEPPADCSLGEGLQHNCATATRAVLVPARHLRKTVRRWGPLHVTSEAERPGWKTQGSGGTL</sequence>
<proteinExistence type="predicted"/>
<dbReference type="SUPFAM" id="SSF48619">
    <property type="entry name" value="Phospholipase A2, PLA2"/>
    <property type="match status" value="1"/>
</dbReference>
<dbReference type="InterPro" id="IPR016090">
    <property type="entry name" value="PLA2-like_dom"/>
</dbReference>
<gene>
    <name evidence="2" type="primary">Pla2g3_1</name>
    <name evidence="2" type="ORF">PSOCRE_R15129</name>
</gene>
<dbReference type="Proteomes" id="UP000587472">
    <property type="component" value="Unassembled WGS sequence"/>
</dbReference>
<dbReference type="Gene3D" id="1.20.90.10">
    <property type="entry name" value="Phospholipase A2 domain"/>
    <property type="match status" value="1"/>
</dbReference>
<evidence type="ECO:0000313" key="2">
    <source>
        <dbReference type="EMBL" id="NXJ02030.1"/>
    </source>
</evidence>
<accession>A0A7K9XYG4</accession>
<dbReference type="GO" id="GO:0050482">
    <property type="term" value="P:arachidonate secretion"/>
    <property type="evidence" value="ECO:0007669"/>
    <property type="project" value="InterPro"/>
</dbReference>
<dbReference type="AlphaFoldDB" id="A0A7K9XYG4"/>
<keyword evidence="3" id="KW-1185">Reference proteome</keyword>
<name>A0A7K9XYG4_9GRUI</name>